<protein>
    <submittedName>
        <fullName evidence="1">Pentapeptide repeat-containing protein</fullName>
    </submittedName>
</protein>
<organism evidence="1 2">
    <name type="scientific">Acinetobacter entericus</name>
    <dbReference type="NCBI Taxonomy" id="2989714"/>
    <lineage>
        <taxon>Bacteria</taxon>
        <taxon>Pseudomonadati</taxon>
        <taxon>Pseudomonadota</taxon>
        <taxon>Gammaproteobacteria</taxon>
        <taxon>Moraxellales</taxon>
        <taxon>Moraxellaceae</taxon>
        <taxon>Acinetobacter</taxon>
    </lineage>
</organism>
<dbReference type="Gene3D" id="2.160.20.80">
    <property type="entry name" value="E3 ubiquitin-protein ligase SopA"/>
    <property type="match status" value="1"/>
</dbReference>
<dbReference type="SUPFAM" id="SSF141571">
    <property type="entry name" value="Pentapeptide repeat-like"/>
    <property type="match status" value="1"/>
</dbReference>
<dbReference type="Pfam" id="PF00805">
    <property type="entry name" value="Pentapeptide"/>
    <property type="match status" value="2"/>
</dbReference>
<dbReference type="RefSeq" id="WP_265466311.1">
    <property type="nucleotide sequence ID" value="NZ_JAPEQW010000124.1"/>
</dbReference>
<keyword evidence="2" id="KW-1185">Reference proteome</keyword>
<dbReference type="PANTHER" id="PTHR14136:SF17">
    <property type="entry name" value="BTB_POZ DOMAIN-CONTAINING PROTEIN KCTD9"/>
    <property type="match status" value="1"/>
</dbReference>
<dbReference type="PANTHER" id="PTHR14136">
    <property type="entry name" value="BTB_POZ DOMAIN-CONTAINING PROTEIN KCTD9"/>
    <property type="match status" value="1"/>
</dbReference>
<dbReference type="InterPro" id="IPR051082">
    <property type="entry name" value="Pentapeptide-BTB/POZ_domain"/>
</dbReference>
<feature type="non-terminal residue" evidence="1">
    <location>
        <position position="166"/>
    </location>
</feature>
<evidence type="ECO:0000313" key="1">
    <source>
        <dbReference type="EMBL" id="MCW8041364.1"/>
    </source>
</evidence>
<gene>
    <name evidence="1" type="ORF">OKC24_19860</name>
</gene>
<evidence type="ECO:0000313" key="2">
    <source>
        <dbReference type="Proteomes" id="UP001209682"/>
    </source>
</evidence>
<comment type="caution">
    <text evidence="1">The sequence shown here is derived from an EMBL/GenBank/DDBJ whole genome shotgun (WGS) entry which is preliminary data.</text>
</comment>
<proteinExistence type="predicted"/>
<dbReference type="EMBL" id="JAPEQW010000124">
    <property type="protein sequence ID" value="MCW8041364.1"/>
    <property type="molecule type" value="Genomic_DNA"/>
</dbReference>
<name>A0ABT3NP95_9GAMM</name>
<sequence>MTQHEIKNRWTGEVLFTCDTPEGMESGMIARHAVETAITQDADLRGANLRGANLLGANLRGANLRGANLEGADLEDADLRDANLRGADLRGANLEGANLRGAKHAPLIITGLYWPIHIGGTGMMRIGCQEHSIERWKGFSDELISRMDGYALEFWNQHKAMLLNIC</sequence>
<reference evidence="1 2" key="1">
    <citation type="submission" date="2022-11" db="EMBL/GenBank/DDBJ databases">
        <title>Acinetobacter entericus sp. nov., isolated from the gut of the plastic-eating larvae of the Coleoptera insect Zophobas atratus.</title>
        <authorList>
            <person name="Dong X."/>
            <person name="Yang Y."/>
        </authorList>
    </citation>
    <scope>NUCLEOTIDE SEQUENCE [LARGE SCALE GENOMIC DNA]</scope>
    <source>
        <strain evidence="1 2">BIT-DXN8</strain>
    </source>
</reference>
<dbReference type="Proteomes" id="UP001209682">
    <property type="component" value="Unassembled WGS sequence"/>
</dbReference>
<accession>A0ABT3NP95</accession>
<dbReference type="InterPro" id="IPR001646">
    <property type="entry name" value="5peptide_repeat"/>
</dbReference>